<dbReference type="Proteomes" id="UP001211907">
    <property type="component" value="Unassembled WGS sequence"/>
</dbReference>
<organism evidence="1 2">
    <name type="scientific">Physocladia obscura</name>
    <dbReference type="NCBI Taxonomy" id="109957"/>
    <lineage>
        <taxon>Eukaryota</taxon>
        <taxon>Fungi</taxon>
        <taxon>Fungi incertae sedis</taxon>
        <taxon>Chytridiomycota</taxon>
        <taxon>Chytridiomycota incertae sedis</taxon>
        <taxon>Chytridiomycetes</taxon>
        <taxon>Chytridiales</taxon>
        <taxon>Chytriomycetaceae</taxon>
        <taxon>Physocladia</taxon>
    </lineage>
</organism>
<keyword evidence="2" id="KW-1185">Reference proteome</keyword>
<dbReference type="AlphaFoldDB" id="A0AAD5SUC6"/>
<evidence type="ECO:0000313" key="1">
    <source>
        <dbReference type="EMBL" id="KAJ3101516.1"/>
    </source>
</evidence>
<comment type="caution">
    <text evidence="1">The sequence shown here is derived from an EMBL/GenBank/DDBJ whole genome shotgun (WGS) entry which is preliminary data.</text>
</comment>
<name>A0AAD5SUC6_9FUNG</name>
<evidence type="ECO:0000313" key="2">
    <source>
        <dbReference type="Proteomes" id="UP001211907"/>
    </source>
</evidence>
<gene>
    <name evidence="1" type="ORF">HK100_004521</name>
</gene>
<dbReference type="EMBL" id="JADGJH010002218">
    <property type="protein sequence ID" value="KAJ3101516.1"/>
    <property type="molecule type" value="Genomic_DNA"/>
</dbReference>
<reference evidence="1" key="1">
    <citation type="submission" date="2020-05" db="EMBL/GenBank/DDBJ databases">
        <title>Phylogenomic resolution of chytrid fungi.</title>
        <authorList>
            <person name="Stajich J.E."/>
            <person name="Amses K."/>
            <person name="Simmons R."/>
            <person name="Seto K."/>
            <person name="Myers J."/>
            <person name="Bonds A."/>
            <person name="Quandt C.A."/>
            <person name="Barry K."/>
            <person name="Liu P."/>
            <person name="Grigoriev I."/>
            <person name="Longcore J.E."/>
            <person name="James T.Y."/>
        </authorList>
    </citation>
    <scope>NUCLEOTIDE SEQUENCE</scope>
    <source>
        <strain evidence="1">JEL0513</strain>
    </source>
</reference>
<protein>
    <submittedName>
        <fullName evidence="1">Uncharacterized protein</fullName>
    </submittedName>
</protein>
<accession>A0AAD5SUC6</accession>
<feature type="non-terminal residue" evidence="1">
    <location>
        <position position="156"/>
    </location>
</feature>
<sequence>MSTTSAFVTIDKRPTTLNSQSRIPVAVTALVLPSKPELVNSTNPLRVFKLNISSAVAGSTAPTDLVSPRQMHLLRKTITQWRLFVNNAVAKRYHARRILSHAISKWRIKNMTYWRRSIKAQVCFKMSLFVAFLKLWRWKLRRRKVVLMENVRAIQF</sequence>
<proteinExistence type="predicted"/>